<keyword evidence="2" id="KW-1185">Reference proteome</keyword>
<reference evidence="2" key="1">
    <citation type="journal article" date="2019" name="Int. J. Syst. Evol. Microbiol.">
        <title>Halobacteriovorax valvorus sp. nov., a novel prokaryotic predator isolated from coastal seawater of China.</title>
        <authorList>
            <person name="Chen M.-X."/>
        </authorList>
    </citation>
    <scope>NUCLEOTIDE SEQUENCE [LARGE SCALE GENOMIC DNA]</scope>
    <source>
        <strain evidence="2">BL9</strain>
    </source>
</reference>
<protein>
    <recommendedName>
        <fullName evidence="3">Co-chaperone DjlA N-terminal domain-containing protein</fullName>
    </recommendedName>
</protein>
<proteinExistence type="predicted"/>
<dbReference type="InterPro" id="IPR029024">
    <property type="entry name" value="TerB-like"/>
</dbReference>
<gene>
    <name evidence="1" type="ORF">DAY19_02245</name>
</gene>
<evidence type="ECO:0000313" key="1">
    <source>
        <dbReference type="EMBL" id="RZF22614.1"/>
    </source>
</evidence>
<comment type="caution">
    <text evidence="1">The sequence shown here is derived from an EMBL/GenBank/DDBJ whole genome shotgun (WGS) entry which is preliminary data.</text>
</comment>
<sequence>MRKEDAIILMCHEVCEDLHINKVLRKNFFAYFYSWVFLSYNEVEKKVDELDKSQNFFDRWKSSFKYLNSICDYEEKLQLFSRLFEIFAVKLKNSKAPKVLHEAFVSLEIKDKDFEKLKDTFYKIQYFRKSGLRDYSNALLFSLMISYSNDGVLDESEFSYLRNLLRSICDHMPNIPIHSFDIKNVLAVNAYSEEEIKKLSQEVIAAIKSDGNVDRKELAAMKSVIKKMHLGEFHDDEWETIAPFLSLIILLADGEISEKEEDWFLSHYKGFEIKTIEQAFWLHSILIQSPKVFKDNYKFIKTISGSKGPLFDMTNMLFLTFAKHFLSLDQKRIDVLADFFKDGREKDVIKDIDEIVAGKVVEEEILLIINLVLNDRYDLNKINEYLNQKYIERVFKGIKKEDSKLKYLAICHIIFADEEISSSEYKALWDSFKESRLDPELLETVLYDFSLCRMKIYKMDKYYKYLS</sequence>
<organism evidence="1 2">
    <name type="scientific">Halobacteriovorax vibrionivorans</name>
    <dbReference type="NCBI Taxonomy" id="2152716"/>
    <lineage>
        <taxon>Bacteria</taxon>
        <taxon>Pseudomonadati</taxon>
        <taxon>Bdellovibrionota</taxon>
        <taxon>Bacteriovoracia</taxon>
        <taxon>Bacteriovoracales</taxon>
        <taxon>Halobacteriovoraceae</taxon>
        <taxon>Halobacteriovorax</taxon>
    </lineage>
</organism>
<dbReference type="SUPFAM" id="SSF158682">
    <property type="entry name" value="TerB-like"/>
    <property type="match status" value="1"/>
</dbReference>
<name>A0ABY0IM66_9BACT</name>
<evidence type="ECO:0000313" key="2">
    <source>
        <dbReference type="Proteomes" id="UP000443582"/>
    </source>
</evidence>
<evidence type="ECO:0008006" key="3">
    <source>
        <dbReference type="Google" id="ProtNLM"/>
    </source>
</evidence>
<dbReference type="RefSeq" id="WP_114705559.1">
    <property type="nucleotide sequence ID" value="NZ_QDKL01000001.1"/>
</dbReference>
<dbReference type="EMBL" id="QDKL01000001">
    <property type="protein sequence ID" value="RZF22614.1"/>
    <property type="molecule type" value="Genomic_DNA"/>
</dbReference>
<dbReference type="Proteomes" id="UP000443582">
    <property type="component" value="Unassembled WGS sequence"/>
</dbReference>
<accession>A0ABY0IM66</accession>